<evidence type="ECO:0000256" key="1">
    <source>
        <dbReference type="SAM" id="MobiDB-lite"/>
    </source>
</evidence>
<protein>
    <submittedName>
        <fullName evidence="2">Uncharacterized protein</fullName>
    </submittedName>
</protein>
<proteinExistence type="predicted"/>
<dbReference type="Proteomes" id="UP001233172">
    <property type="component" value="Unassembled WGS sequence"/>
</dbReference>
<reference evidence="2" key="2">
    <citation type="submission" date="2023-04" db="EMBL/GenBank/DDBJ databases">
        <authorList>
            <person name="Bu L."/>
            <person name="Lu L."/>
            <person name="Laidemitt M.R."/>
            <person name="Zhang S.M."/>
            <person name="Mutuku M."/>
            <person name="Mkoji G."/>
            <person name="Steinauer M."/>
            <person name="Loker E.S."/>
        </authorList>
    </citation>
    <scope>NUCLEOTIDE SEQUENCE</scope>
    <source>
        <strain evidence="2">KasaAsao</strain>
        <tissue evidence="2">Whole Snail</tissue>
    </source>
</reference>
<gene>
    <name evidence="2" type="ORF">Bpfe_009816</name>
</gene>
<feature type="compositionally biased region" description="Basic and acidic residues" evidence="1">
    <location>
        <begin position="49"/>
        <end position="64"/>
    </location>
</feature>
<evidence type="ECO:0000313" key="2">
    <source>
        <dbReference type="EMBL" id="KAK0060628.1"/>
    </source>
</evidence>
<reference evidence="2" key="1">
    <citation type="journal article" date="2023" name="PLoS Negl. Trop. Dis.">
        <title>A genome sequence for Biomphalaria pfeifferi, the major vector snail for the human-infecting parasite Schistosoma mansoni.</title>
        <authorList>
            <person name="Bu L."/>
            <person name="Lu L."/>
            <person name="Laidemitt M.R."/>
            <person name="Zhang S.M."/>
            <person name="Mutuku M."/>
            <person name="Mkoji G."/>
            <person name="Steinauer M."/>
            <person name="Loker E.S."/>
        </authorList>
    </citation>
    <scope>NUCLEOTIDE SEQUENCE</scope>
    <source>
        <strain evidence="2">KasaAsao</strain>
    </source>
</reference>
<comment type="caution">
    <text evidence="2">The sequence shown here is derived from an EMBL/GenBank/DDBJ whole genome shotgun (WGS) entry which is preliminary data.</text>
</comment>
<organism evidence="2 3">
    <name type="scientific">Biomphalaria pfeifferi</name>
    <name type="common">Bloodfluke planorb</name>
    <name type="synonym">Freshwater snail</name>
    <dbReference type="NCBI Taxonomy" id="112525"/>
    <lineage>
        <taxon>Eukaryota</taxon>
        <taxon>Metazoa</taxon>
        <taxon>Spiralia</taxon>
        <taxon>Lophotrochozoa</taxon>
        <taxon>Mollusca</taxon>
        <taxon>Gastropoda</taxon>
        <taxon>Heterobranchia</taxon>
        <taxon>Euthyneura</taxon>
        <taxon>Panpulmonata</taxon>
        <taxon>Hygrophila</taxon>
        <taxon>Lymnaeoidea</taxon>
        <taxon>Planorbidae</taxon>
        <taxon>Biomphalaria</taxon>
    </lineage>
</organism>
<accession>A0AAD8BU08</accession>
<keyword evidence="3" id="KW-1185">Reference proteome</keyword>
<sequence>MEHTYTRTSQIERLARNGLEMEGDSVEKGELLSLRGNEETTSARPATSHGDENDVSYSHEDSSVRKRPKNKRRAPRFGE</sequence>
<name>A0AAD8BU08_BIOPF</name>
<evidence type="ECO:0000313" key="3">
    <source>
        <dbReference type="Proteomes" id="UP001233172"/>
    </source>
</evidence>
<feature type="region of interest" description="Disordered" evidence="1">
    <location>
        <begin position="16"/>
        <end position="79"/>
    </location>
</feature>
<feature type="compositionally biased region" description="Basic residues" evidence="1">
    <location>
        <begin position="65"/>
        <end position="79"/>
    </location>
</feature>
<dbReference type="AlphaFoldDB" id="A0AAD8BU08"/>
<dbReference type="EMBL" id="JASAOG010000034">
    <property type="protein sequence ID" value="KAK0060628.1"/>
    <property type="molecule type" value="Genomic_DNA"/>
</dbReference>